<dbReference type="KEGG" id="ppru:FDP22_16325"/>
<feature type="compositionally biased region" description="Basic and acidic residues" evidence="1">
    <location>
        <begin position="273"/>
        <end position="284"/>
    </location>
</feature>
<evidence type="ECO:0000313" key="3">
    <source>
        <dbReference type="Proteomes" id="UP000305888"/>
    </source>
</evidence>
<dbReference type="EMBL" id="CP040818">
    <property type="protein sequence ID" value="QDL93211.1"/>
    <property type="molecule type" value="Genomic_DNA"/>
</dbReference>
<gene>
    <name evidence="2" type="ORF">FDP22_16325</name>
</gene>
<name>A0A5B8FI32_9RHOB</name>
<feature type="region of interest" description="Disordered" evidence="1">
    <location>
        <begin position="263"/>
        <end position="285"/>
    </location>
</feature>
<keyword evidence="3" id="KW-1185">Reference proteome</keyword>
<sequence>MSVIAFPKQASVFQPVAHYIRLGETSYRKVADLAAAGVIQSKRFVVDGSKIAYQRDIIQMLQGLGAEVVLDPRIIELSARRKCAGLASTAPWAPQTRGVPLSPDVFRDRNPADIYGAIARCAVEYGVSAVLSPSHYLADPGFNGWQPIDHDACLLLRRALDSEGGKTIAIDYLVAARLTDFMDENFRSKMMPNLSDLPYENLWVRASMSTPIGPLNAQRLVRTLSRWHNIGKPIVMDYMGGLTAEALVGMNVVSGISHGYGEQSSFTTTKWTDPPDERDKDKSSGRAMRIGVSALGCTFNSAELDVLLSAHGAKSVLLPNDRKLLPNGVEDIRRDPRRFNIYDAQRRMAEINAVPTANRPDHFADQRMREVVATANKAAKLNPKSDIAEAKNVDLTKLRARLVKFSTTSEKLRGTYESLAQERTEQGATVRAIGDLRRSTPLNQTGTE</sequence>
<proteinExistence type="predicted"/>
<accession>A0A5B8FI32</accession>
<dbReference type="OrthoDB" id="5178506at2"/>
<dbReference type="AlphaFoldDB" id="A0A5B8FI32"/>
<evidence type="ECO:0000313" key="2">
    <source>
        <dbReference type="EMBL" id="QDL93211.1"/>
    </source>
</evidence>
<protein>
    <submittedName>
        <fullName evidence="2">Uncharacterized protein</fullName>
    </submittedName>
</protein>
<reference evidence="2 3" key="1">
    <citation type="submission" date="2019-06" db="EMBL/GenBank/DDBJ databases">
        <title>Genome sequence of Rhodobacteraceae bacterium D4M1.</title>
        <authorList>
            <person name="Cao J."/>
        </authorList>
    </citation>
    <scope>NUCLEOTIDE SEQUENCE [LARGE SCALE GENOMIC DNA]</scope>
    <source>
        <strain evidence="2 3">D4M1</strain>
    </source>
</reference>
<dbReference type="RefSeq" id="WP_138575308.1">
    <property type="nucleotide sequence ID" value="NZ_CP040818.1"/>
</dbReference>
<organism evidence="2 3">
    <name type="scientific">Paroceanicella profunda</name>
    <dbReference type="NCBI Taxonomy" id="2579971"/>
    <lineage>
        <taxon>Bacteria</taxon>
        <taxon>Pseudomonadati</taxon>
        <taxon>Pseudomonadota</taxon>
        <taxon>Alphaproteobacteria</taxon>
        <taxon>Rhodobacterales</taxon>
        <taxon>Paracoccaceae</taxon>
        <taxon>Paroceanicella</taxon>
    </lineage>
</organism>
<dbReference type="Proteomes" id="UP000305888">
    <property type="component" value="Chromosome"/>
</dbReference>
<evidence type="ECO:0000256" key="1">
    <source>
        <dbReference type="SAM" id="MobiDB-lite"/>
    </source>
</evidence>